<dbReference type="PIRSF" id="PIRSF037489">
    <property type="entry name" value="UCP037489_NIF3_YqfO"/>
    <property type="match status" value="1"/>
</dbReference>
<dbReference type="FunFam" id="3.40.1390.30:FF:000001">
    <property type="entry name" value="GTP cyclohydrolase 1 type 2"/>
    <property type="match status" value="1"/>
</dbReference>
<dbReference type="Gene3D" id="3.40.1390.30">
    <property type="entry name" value="NIF3 (NGG1p interacting factor 3)-like"/>
    <property type="match status" value="1"/>
</dbReference>
<dbReference type="InterPro" id="IPR036069">
    <property type="entry name" value="DUF34/NIF3_sf"/>
</dbReference>
<dbReference type="InterPro" id="IPR002678">
    <property type="entry name" value="DUF34/NIF3"/>
</dbReference>
<evidence type="ECO:0000313" key="3">
    <source>
        <dbReference type="EMBL" id="KKN84702.1"/>
    </source>
</evidence>
<dbReference type="AlphaFoldDB" id="A0A0F9UBF0"/>
<dbReference type="GO" id="GO:0005737">
    <property type="term" value="C:cytoplasm"/>
    <property type="evidence" value="ECO:0007669"/>
    <property type="project" value="TreeGrafter"/>
</dbReference>
<name>A0A0F9UBF0_9ZZZZ</name>
<protein>
    <recommendedName>
        <fullName evidence="4">GTP cyclohydrolase 1 type 2 homolog</fullName>
    </recommendedName>
</protein>
<dbReference type="NCBIfam" id="TIGR00486">
    <property type="entry name" value="YbgI_SA1388"/>
    <property type="match status" value="1"/>
</dbReference>
<keyword evidence="2" id="KW-0479">Metal-binding</keyword>
<evidence type="ECO:0000256" key="1">
    <source>
        <dbReference type="ARBA" id="ARBA00006964"/>
    </source>
</evidence>
<dbReference type="EMBL" id="LAZR01000168">
    <property type="protein sequence ID" value="KKN84702.1"/>
    <property type="molecule type" value="Genomic_DNA"/>
</dbReference>
<dbReference type="InterPro" id="IPR017221">
    <property type="entry name" value="DUF34/NIF3_bac"/>
</dbReference>
<organism evidence="3">
    <name type="scientific">marine sediment metagenome</name>
    <dbReference type="NCBI Taxonomy" id="412755"/>
    <lineage>
        <taxon>unclassified sequences</taxon>
        <taxon>metagenomes</taxon>
        <taxon>ecological metagenomes</taxon>
    </lineage>
</organism>
<dbReference type="PANTHER" id="PTHR13799">
    <property type="entry name" value="NGG1 INTERACTING FACTOR 3"/>
    <property type="match status" value="1"/>
</dbReference>
<dbReference type="GO" id="GO:0046872">
    <property type="term" value="F:metal ion binding"/>
    <property type="evidence" value="ECO:0007669"/>
    <property type="project" value="UniProtKB-KW"/>
</dbReference>
<dbReference type="Pfam" id="PF01784">
    <property type="entry name" value="DUF34_NIF3"/>
    <property type="match status" value="1"/>
</dbReference>
<accession>A0A0F9UBF0</accession>
<comment type="similarity">
    <text evidence="1">Belongs to the GTP cyclohydrolase I type 2/NIF3 family.</text>
</comment>
<evidence type="ECO:0000256" key="2">
    <source>
        <dbReference type="ARBA" id="ARBA00022723"/>
    </source>
</evidence>
<reference evidence="3" key="1">
    <citation type="journal article" date="2015" name="Nature">
        <title>Complex archaea that bridge the gap between prokaryotes and eukaryotes.</title>
        <authorList>
            <person name="Spang A."/>
            <person name="Saw J.H."/>
            <person name="Jorgensen S.L."/>
            <person name="Zaremba-Niedzwiedzka K."/>
            <person name="Martijn J."/>
            <person name="Lind A.E."/>
            <person name="van Eijk R."/>
            <person name="Schleper C."/>
            <person name="Guy L."/>
            <person name="Ettema T.J."/>
        </authorList>
    </citation>
    <scope>NUCLEOTIDE SEQUENCE</scope>
</reference>
<gene>
    <name evidence="3" type="ORF">LCGC14_0286690</name>
</gene>
<comment type="caution">
    <text evidence="3">The sequence shown here is derived from an EMBL/GenBank/DDBJ whole genome shotgun (WGS) entry which is preliminary data.</text>
</comment>
<dbReference type="PANTHER" id="PTHR13799:SF14">
    <property type="entry name" value="GTP CYCLOHYDROLASE 1 TYPE 2 HOMOLOG"/>
    <property type="match status" value="1"/>
</dbReference>
<dbReference type="SUPFAM" id="SSF102705">
    <property type="entry name" value="NIF3 (NGG1p interacting factor 3)-like"/>
    <property type="match status" value="1"/>
</dbReference>
<dbReference type="InterPro" id="IPR015867">
    <property type="entry name" value="N-reg_PII/ATP_PRibTrfase_C"/>
</dbReference>
<sequence length="364" mass="39841">MTVKDITQILEDFAPLAFAEDFDNVGLLVGNASTEVSGVLVTLDTLENVVDEAIAKNCNLIVSFHPIVFGGLKKITGKNYVERVVIKAIKNDIAIYSNHTALDNARHGVNAKISEMLGLTNTKILIQQKSTIKKLTTYVPTDKLEDVKKALFKAGAGEIGNYSECSFSVVGSGTYKANENANPTKGDIGVNHIEREVMLTCVFGKNNESAIIKSLQSSHPYEEVAFDIQTIENTNPYIGIGMIGELEKEVTETKFLTDLKLKMNAKLVRHSNFLNKPIKKVAVLGGSGSFAIGAAKAAGADAFVTADLKYHQFYEAENQIVLADIGHFETEQFTKNLLVDYLTKKIPNFAIHLSESITNPINYF</sequence>
<evidence type="ECO:0008006" key="4">
    <source>
        <dbReference type="Google" id="ProtNLM"/>
    </source>
</evidence>
<proteinExistence type="inferred from homology"/>
<dbReference type="Gene3D" id="3.30.70.120">
    <property type="match status" value="1"/>
</dbReference>